<name>A0A8S2Y1K4_9BILA</name>
<reference evidence="1" key="1">
    <citation type="submission" date="2021-02" db="EMBL/GenBank/DDBJ databases">
        <authorList>
            <person name="Nowell W R."/>
        </authorList>
    </citation>
    <scope>NUCLEOTIDE SEQUENCE</scope>
</reference>
<sequence length="80" mass="8672">GSNSDQMKVPNVELPDIQFVSQEQIKEKIVIISTVEDPSSITTTSIAQTEKMAPTLSSIEHTTAITGKNLDQSFDVPVVI</sequence>
<dbReference type="AlphaFoldDB" id="A0A8S2Y1K4"/>
<organism evidence="1 2">
    <name type="scientific">Rotaria magnacalcarata</name>
    <dbReference type="NCBI Taxonomy" id="392030"/>
    <lineage>
        <taxon>Eukaryota</taxon>
        <taxon>Metazoa</taxon>
        <taxon>Spiralia</taxon>
        <taxon>Gnathifera</taxon>
        <taxon>Rotifera</taxon>
        <taxon>Eurotatoria</taxon>
        <taxon>Bdelloidea</taxon>
        <taxon>Philodinida</taxon>
        <taxon>Philodinidae</taxon>
        <taxon>Rotaria</taxon>
    </lineage>
</organism>
<comment type="caution">
    <text evidence="1">The sequence shown here is derived from an EMBL/GenBank/DDBJ whole genome shotgun (WGS) entry which is preliminary data.</text>
</comment>
<evidence type="ECO:0000313" key="2">
    <source>
        <dbReference type="Proteomes" id="UP000676336"/>
    </source>
</evidence>
<feature type="non-terminal residue" evidence="1">
    <location>
        <position position="80"/>
    </location>
</feature>
<protein>
    <submittedName>
        <fullName evidence="1">Uncharacterized protein</fullName>
    </submittedName>
</protein>
<gene>
    <name evidence="1" type="ORF">SMN809_LOCUS36117</name>
</gene>
<dbReference type="EMBL" id="CAJOBI010087959">
    <property type="protein sequence ID" value="CAF4528347.1"/>
    <property type="molecule type" value="Genomic_DNA"/>
</dbReference>
<dbReference type="Proteomes" id="UP000676336">
    <property type="component" value="Unassembled WGS sequence"/>
</dbReference>
<proteinExistence type="predicted"/>
<accession>A0A8S2Y1K4</accession>
<feature type="non-terminal residue" evidence="1">
    <location>
        <position position="1"/>
    </location>
</feature>
<evidence type="ECO:0000313" key="1">
    <source>
        <dbReference type="EMBL" id="CAF4528347.1"/>
    </source>
</evidence>